<evidence type="ECO:0000313" key="5">
    <source>
        <dbReference type="Proteomes" id="UP000235145"/>
    </source>
</evidence>
<dbReference type="GO" id="GO:0016020">
    <property type="term" value="C:membrane"/>
    <property type="evidence" value="ECO:0000318"/>
    <property type="project" value="GO_Central"/>
</dbReference>
<dbReference type="SMART" id="SM00248">
    <property type="entry name" value="ANK"/>
    <property type="match status" value="4"/>
</dbReference>
<sequence length="591" mass="67684">MNLETASSSSGPSVPQQPNLPRSDLLADESREDYLEICCGFQTASDKGDWKAAEAILEQKPELIRYAFTHNFDTPLHIAAMANSTKSMEKFVEKLVNLMDVEDLELHNKNYQTALSIAASTGNIKIAKIMLKKNKSLLEIPNSEGMMPLHVAAMYTNTNMVRYLYDKSKKMTTDSWRLENRGWVLQTCVEANHFDVALQIVNDHPELISNKRLLGDLLLCLARNTNALKGNKPNIISRIVKSIFAVSHAECESDHDALKLLRILKEKMVRMRENDFNEILKEPPFEIEKGQQKKTTYPSRLLFVALEHGNTRFILELIRLYPLHPELILMVDDKGRSIFHIAVKYRKADIYNLLYQIGSMKESIICMKDVKGNNLLHFSAKLGKLKEFVYMPGAPIQMQQELLWFKMMPHAYRQETSKYGETPHDLFNMKQHHLAIKCEKWAKENTKRDLVVATILAFASAFTLGYYNRYQNIHLPMFNQRPTHNLIVIASFTSLQSSSTLALISLNYTRPHFLESLPKKRMLVLAAMFLSFVTLMVAVNAFLFLFYSERQKWIPIMFSGFAGIIILLCGVLLYLALGSGYLLKPKKRSMS</sequence>
<evidence type="ECO:0000313" key="4">
    <source>
        <dbReference type="EMBL" id="KAJ0189139.1"/>
    </source>
</evidence>
<proteinExistence type="predicted"/>
<dbReference type="PANTHER" id="PTHR24177:SF362">
    <property type="entry name" value="ANKYRIN REPEAT-CONTAINING DOMAIN, PGG DOMAIN PROTEIN-RELATED"/>
    <property type="match status" value="1"/>
</dbReference>
<organism evidence="4 5">
    <name type="scientific">Lactuca sativa</name>
    <name type="common">Garden lettuce</name>
    <dbReference type="NCBI Taxonomy" id="4236"/>
    <lineage>
        <taxon>Eukaryota</taxon>
        <taxon>Viridiplantae</taxon>
        <taxon>Streptophyta</taxon>
        <taxon>Embryophyta</taxon>
        <taxon>Tracheophyta</taxon>
        <taxon>Spermatophyta</taxon>
        <taxon>Magnoliopsida</taxon>
        <taxon>eudicotyledons</taxon>
        <taxon>Gunneridae</taxon>
        <taxon>Pentapetalae</taxon>
        <taxon>asterids</taxon>
        <taxon>campanulids</taxon>
        <taxon>Asterales</taxon>
        <taxon>Asteraceae</taxon>
        <taxon>Cichorioideae</taxon>
        <taxon>Cichorieae</taxon>
        <taxon>Lactucinae</taxon>
        <taxon>Lactuca</taxon>
    </lineage>
</organism>
<feature type="repeat" description="ANK" evidence="1">
    <location>
        <begin position="144"/>
        <end position="176"/>
    </location>
</feature>
<dbReference type="PROSITE" id="PS50088">
    <property type="entry name" value="ANK_REPEAT"/>
    <property type="match status" value="1"/>
</dbReference>
<name>A0A9R1WVR1_LACSA</name>
<gene>
    <name evidence="4" type="ORF">LSAT_V11C800400060</name>
</gene>
<keyword evidence="3" id="KW-0472">Membrane</keyword>
<dbReference type="SUPFAM" id="SSF48403">
    <property type="entry name" value="Ankyrin repeat"/>
    <property type="match status" value="1"/>
</dbReference>
<comment type="caution">
    <text evidence="4">The sequence shown here is derived from an EMBL/GenBank/DDBJ whole genome shotgun (WGS) entry which is preliminary data.</text>
</comment>
<accession>A0A9R1WVR1</accession>
<keyword evidence="3" id="KW-1133">Transmembrane helix</keyword>
<keyword evidence="5" id="KW-1185">Reference proteome</keyword>
<feature type="transmembrane region" description="Helical" evidence="3">
    <location>
        <begin position="553"/>
        <end position="583"/>
    </location>
</feature>
<protein>
    <recommendedName>
        <fullName evidence="6">PGG domain-containing protein</fullName>
    </recommendedName>
</protein>
<keyword evidence="3" id="KW-0812">Transmembrane</keyword>
<keyword evidence="1" id="KW-0040">ANK repeat</keyword>
<dbReference type="EMBL" id="NBSK02000008">
    <property type="protein sequence ID" value="KAJ0189139.1"/>
    <property type="molecule type" value="Genomic_DNA"/>
</dbReference>
<feature type="region of interest" description="Disordered" evidence="2">
    <location>
        <begin position="1"/>
        <end position="23"/>
    </location>
</feature>
<evidence type="ECO:0000256" key="3">
    <source>
        <dbReference type="SAM" id="Phobius"/>
    </source>
</evidence>
<dbReference type="InterPro" id="IPR002110">
    <property type="entry name" value="Ankyrin_rpt"/>
</dbReference>
<feature type="transmembrane region" description="Helical" evidence="3">
    <location>
        <begin position="522"/>
        <end position="547"/>
    </location>
</feature>
<evidence type="ECO:0008006" key="6">
    <source>
        <dbReference type="Google" id="ProtNLM"/>
    </source>
</evidence>
<dbReference type="InterPro" id="IPR036770">
    <property type="entry name" value="Ankyrin_rpt-contain_sf"/>
</dbReference>
<dbReference type="Pfam" id="PF12796">
    <property type="entry name" value="Ank_2"/>
    <property type="match status" value="1"/>
</dbReference>
<reference evidence="4 5" key="1">
    <citation type="journal article" date="2017" name="Nat. Commun.">
        <title>Genome assembly with in vitro proximity ligation data and whole-genome triplication in lettuce.</title>
        <authorList>
            <person name="Reyes-Chin-Wo S."/>
            <person name="Wang Z."/>
            <person name="Yang X."/>
            <person name="Kozik A."/>
            <person name="Arikit S."/>
            <person name="Song C."/>
            <person name="Xia L."/>
            <person name="Froenicke L."/>
            <person name="Lavelle D.O."/>
            <person name="Truco M.J."/>
            <person name="Xia R."/>
            <person name="Zhu S."/>
            <person name="Xu C."/>
            <person name="Xu H."/>
            <person name="Xu X."/>
            <person name="Cox K."/>
            <person name="Korf I."/>
            <person name="Meyers B.C."/>
            <person name="Michelmore R.W."/>
        </authorList>
    </citation>
    <scope>NUCLEOTIDE SEQUENCE [LARGE SCALE GENOMIC DNA]</scope>
    <source>
        <strain evidence="5">cv. Salinas</strain>
        <tissue evidence="4">Seedlings</tissue>
    </source>
</reference>
<dbReference type="PANTHER" id="PTHR24177">
    <property type="entry name" value="CASKIN"/>
    <property type="match status" value="1"/>
</dbReference>
<feature type="transmembrane region" description="Helical" evidence="3">
    <location>
        <begin position="450"/>
        <end position="467"/>
    </location>
</feature>
<evidence type="ECO:0000256" key="2">
    <source>
        <dbReference type="SAM" id="MobiDB-lite"/>
    </source>
</evidence>
<dbReference type="Proteomes" id="UP000235145">
    <property type="component" value="Unassembled WGS sequence"/>
</dbReference>
<feature type="transmembrane region" description="Helical" evidence="3">
    <location>
        <begin position="487"/>
        <end position="510"/>
    </location>
</feature>
<dbReference type="Gene3D" id="1.25.40.20">
    <property type="entry name" value="Ankyrin repeat-containing domain"/>
    <property type="match status" value="2"/>
</dbReference>
<evidence type="ECO:0000256" key="1">
    <source>
        <dbReference type="PROSITE-ProRule" id="PRU00023"/>
    </source>
</evidence>
<dbReference type="AlphaFoldDB" id="A0A9R1WVR1"/>
<feature type="compositionally biased region" description="Low complexity" evidence="2">
    <location>
        <begin position="7"/>
        <end position="17"/>
    </location>
</feature>